<evidence type="ECO:0000313" key="1">
    <source>
        <dbReference type="EMBL" id="KAE9029936.1"/>
    </source>
</evidence>
<dbReference type="EMBL" id="QXFV01000699">
    <property type="protein sequence ID" value="KAE9029936.1"/>
    <property type="molecule type" value="Genomic_DNA"/>
</dbReference>
<protein>
    <submittedName>
        <fullName evidence="1">Uncharacterized protein</fullName>
    </submittedName>
</protein>
<feature type="non-terminal residue" evidence="1">
    <location>
        <position position="1"/>
    </location>
</feature>
<sequence>RGIQTERPQPLATARRPVAPATQVLATLRLAAGGRSFRSERPLAPKIANVRSSCHSVPGFTRISSSSSSPPVVPMAARDVRHAKSAAVFVACGTRHTVPVTAVSCIFGRKFCFGL</sequence>
<name>A0A6A3MEL4_9STRA</name>
<accession>A0A6A3MEL4</accession>
<reference evidence="1 2" key="1">
    <citation type="submission" date="2018-09" db="EMBL/GenBank/DDBJ databases">
        <title>Genomic investigation of the strawberry pathogen Phytophthora fragariae indicates pathogenicity is determined by transcriptional variation in three key races.</title>
        <authorList>
            <person name="Adams T.M."/>
            <person name="Armitage A.D."/>
            <person name="Sobczyk M.K."/>
            <person name="Bates H.J."/>
            <person name="Dunwell J.M."/>
            <person name="Nellist C.F."/>
            <person name="Harrison R.J."/>
        </authorList>
    </citation>
    <scope>NUCLEOTIDE SEQUENCE [LARGE SCALE GENOMIC DNA]</scope>
    <source>
        <strain evidence="1 2">SCRP249</strain>
    </source>
</reference>
<evidence type="ECO:0000313" key="2">
    <source>
        <dbReference type="Proteomes" id="UP000429607"/>
    </source>
</evidence>
<proteinExistence type="predicted"/>
<organism evidence="1 2">
    <name type="scientific">Phytophthora rubi</name>
    <dbReference type="NCBI Taxonomy" id="129364"/>
    <lineage>
        <taxon>Eukaryota</taxon>
        <taxon>Sar</taxon>
        <taxon>Stramenopiles</taxon>
        <taxon>Oomycota</taxon>
        <taxon>Peronosporomycetes</taxon>
        <taxon>Peronosporales</taxon>
        <taxon>Peronosporaceae</taxon>
        <taxon>Phytophthora</taxon>
    </lineage>
</organism>
<dbReference type="Proteomes" id="UP000429607">
    <property type="component" value="Unassembled WGS sequence"/>
</dbReference>
<dbReference type="AlphaFoldDB" id="A0A6A3MEL4"/>
<comment type="caution">
    <text evidence="1">The sequence shown here is derived from an EMBL/GenBank/DDBJ whole genome shotgun (WGS) entry which is preliminary data.</text>
</comment>
<gene>
    <name evidence="1" type="ORF">PR001_g11384</name>
</gene>